<dbReference type="EMBL" id="JBEPLW010000012">
    <property type="protein sequence ID" value="MET3575866.1"/>
    <property type="molecule type" value="Genomic_DNA"/>
</dbReference>
<dbReference type="Pfam" id="PF24850">
    <property type="entry name" value="CC_BshC"/>
    <property type="match status" value="1"/>
</dbReference>
<keyword evidence="6" id="KW-1185">Reference proteome</keyword>
<dbReference type="InterPro" id="IPR055399">
    <property type="entry name" value="CC_BshC"/>
</dbReference>
<comment type="function">
    <text evidence="2">Involved in bacillithiol (BSH) biosynthesis. May catalyze the last step of the pathway, the addition of cysteine to glucosamine malate (GlcN-Mal) to generate BSH.</text>
</comment>
<proteinExistence type="inferred from homology"/>
<dbReference type="Proteomes" id="UP001549099">
    <property type="component" value="Unassembled WGS sequence"/>
</dbReference>
<evidence type="ECO:0000313" key="6">
    <source>
        <dbReference type="Proteomes" id="UP001549099"/>
    </source>
</evidence>
<protein>
    <recommendedName>
        <fullName evidence="2">Putative cysteine ligase BshC</fullName>
        <ecNumber evidence="2">6.-.-.-</ecNumber>
    </recommendedName>
</protein>
<evidence type="ECO:0000259" key="3">
    <source>
        <dbReference type="Pfam" id="PF10079"/>
    </source>
</evidence>
<organism evidence="5 6">
    <name type="scientific">Bhargavaea ullalensis</name>
    <dbReference type="NCBI Taxonomy" id="1265685"/>
    <lineage>
        <taxon>Bacteria</taxon>
        <taxon>Bacillati</taxon>
        <taxon>Bacillota</taxon>
        <taxon>Bacilli</taxon>
        <taxon>Bacillales</taxon>
        <taxon>Caryophanaceae</taxon>
        <taxon>Bhargavaea</taxon>
    </lineage>
</organism>
<dbReference type="PIRSF" id="PIRSF012535">
    <property type="entry name" value="UCP012535"/>
    <property type="match status" value="1"/>
</dbReference>
<dbReference type="RefSeq" id="WP_354197405.1">
    <property type="nucleotide sequence ID" value="NZ_JBEPLW010000012.1"/>
</dbReference>
<sequence>MEIECLDIPAASPVTKAYAGGGKFINTYFDYPQSEAGFRARLAELQDRDFDREGLADAVRAYMDPIGITEKTGTHLDELRTGAPVVIGGQQAGILTGPLYSLNKAITVILEAERLRRLLDTPVVPVFWIAGEDHDLAEINHVNVISGGRLVKRQFPMVPGLKTMASATGFDKSLMGEFIREVFRDYGETEHSAGLLQMAEDCMEGSVSFSDFFASLINRLLGEYGLLLMDAADPGIRRLERSHFSGMISRAEEIAKGVAETERRFSGEGYGAPVGAEPEAANLFFVRDGERHLLMREDGRFHNEQAGLSFSTDDLLEVAETSPERLSNNVVTRPVMQDLVFPVLAFVGGAGEIAYWSLLRPAFHAMGIRMPVVELRSSFTFVTRRADCLLGETGLAAEDVLKGAAGAGRADFLARIQDHGAEEEIDRLAGQLASGYEKLARMLEGKGRGLSRLAETNMEYHERQFGWLKNQIRDSLLLEHETTLSRFELLEAELLPEGGFQERKYTPFQILNEYGPGLFDELIARAPKEPGVHLLVRL</sequence>
<feature type="domain" description="Bacillithiol biosynthesis BshC N-terminal Rossmann-like" evidence="3">
    <location>
        <begin position="1"/>
        <end position="376"/>
    </location>
</feature>
<keyword evidence="1 2" id="KW-0436">Ligase</keyword>
<evidence type="ECO:0000256" key="2">
    <source>
        <dbReference type="HAMAP-Rule" id="MF_01867"/>
    </source>
</evidence>
<dbReference type="HAMAP" id="MF_01867">
    <property type="entry name" value="BshC"/>
    <property type="match status" value="1"/>
</dbReference>
<reference evidence="5 6" key="1">
    <citation type="submission" date="2024-06" db="EMBL/GenBank/DDBJ databases">
        <title>Genomic Encyclopedia of Type Strains, Phase IV (KMG-IV): sequencing the most valuable type-strain genomes for metagenomic binning, comparative biology and taxonomic classification.</title>
        <authorList>
            <person name="Goeker M."/>
        </authorList>
    </citation>
    <scope>NUCLEOTIDE SEQUENCE [LARGE SCALE GENOMIC DNA]</scope>
    <source>
        <strain evidence="5 6">DSM 26128</strain>
    </source>
</reference>
<name>A0ABV2GC53_9BACL</name>
<comment type="caution">
    <text evidence="5">The sequence shown here is derived from an EMBL/GenBank/DDBJ whole genome shotgun (WGS) entry which is preliminary data.</text>
</comment>
<dbReference type="EC" id="6.-.-.-" evidence="2"/>
<comment type="similarity">
    <text evidence="2">Belongs to the BshC family.</text>
</comment>
<evidence type="ECO:0000256" key="1">
    <source>
        <dbReference type="ARBA" id="ARBA00022598"/>
    </source>
</evidence>
<gene>
    <name evidence="2" type="primary">bshC</name>
    <name evidence="5" type="ORF">ABID49_001772</name>
</gene>
<accession>A0ABV2GC53</accession>
<dbReference type="InterPro" id="IPR011199">
    <property type="entry name" value="Bacillithiol_biosynth_BshC"/>
</dbReference>
<dbReference type="Pfam" id="PF10079">
    <property type="entry name" value="Rossmann-like_BshC"/>
    <property type="match status" value="1"/>
</dbReference>
<dbReference type="InterPro" id="IPR055398">
    <property type="entry name" value="Rossmann-like_BshC"/>
</dbReference>
<evidence type="ECO:0000313" key="5">
    <source>
        <dbReference type="EMBL" id="MET3575866.1"/>
    </source>
</evidence>
<feature type="domain" description="Bacillithiol biosynthesis BshC C-terminal coiled-coil" evidence="4">
    <location>
        <begin position="379"/>
        <end position="537"/>
    </location>
</feature>
<evidence type="ECO:0000259" key="4">
    <source>
        <dbReference type="Pfam" id="PF24850"/>
    </source>
</evidence>
<dbReference type="NCBIfam" id="TIGR03998">
    <property type="entry name" value="thiol_BshC"/>
    <property type="match status" value="1"/>
</dbReference>